<dbReference type="AlphaFoldDB" id="A0A0F9B6Z7"/>
<accession>A0A0F9B6Z7</accession>
<comment type="caution">
    <text evidence="1">The sequence shown here is derived from an EMBL/GenBank/DDBJ whole genome shotgun (WGS) entry which is preliminary data.</text>
</comment>
<organism evidence="1">
    <name type="scientific">marine sediment metagenome</name>
    <dbReference type="NCBI Taxonomy" id="412755"/>
    <lineage>
        <taxon>unclassified sequences</taxon>
        <taxon>metagenomes</taxon>
        <taxon>ecological metagenomes</taxon>
    </lineage>
</organism>
<proteinExistence type="predicted"/>
<evidence type="ECO:0000313" key="1">
    <source>
        <dbReference type="EMBL" id="KKK86429.1"/>
    </source>
</evidence>
<dbReference type="EMBL" id="LAZR01050850">
    <property type="protein sequence ID" value="KKK86429.1"/>
    <property type="molecule type" value="Genomic_DNA"/>
</dbReference>
<name>A0A0F9B6Z7_9ZZZZ</name>
<protein>
    <submittedName>
        <fullName evidence="1">Uncharacterized protein</fullName>
    </submittedName>
</protein>
<gene>
    <name evidence="1" type="ORF">LCGC14_2763310</name>
</gene>
<reference evidence="1" key="1">
    <citation type="journal article" date="2015" name="Nature">
        <title>Complex archaea that bridge the gap between prokaryotes and eukaryotes.</title>
        <authorList>
            <person name="Spang A."/>
            <person name="Saw J.H."/>
            <person name="Jorgensen S.L."/>
            <person name="Zaremba-Niedzwiedzka K."/>
            <person name="Martijn J."/>
            <person name="Lind A.E."/>
            <person name="van Eijk R."/>
            <person name="Schleper C."/>
            <person name="Guy L."/>
            <person name="Ettema T.J."/>
        </authorList>
    </citation>
    <scope>NUCLEOTIDE SEQUENCE</scope>
</reference>
<sequence>MVEGEHKHLGISGVPWHYRTLDIRSLCAGEQMREAVWGDSSFHYLGCHDWIVGARGAGRAPEDLEHLMQGRCEHNALYDAAMAALALRVYCGRERR</sequence>